<reference evidence="2" key="1">
    <citation type="submission" date="2019-12" db="EMBL/GenBank/DDBJ databases">
        <title>Epidemiological and comparative genomic analysis of Bacillus anthracis isolated from northern Vietnam.</title>
        <authorList>
            <person name="Hoang T.T.H."/>
            <person name="Dang D.A."/>
            <person name="Pham M.H."/>
            <person name="Luong M.H."/>
            <person name="Tran N.D."/>
            <person name="Nguyen T.H."/>
            <person name="Nguyen T.T."/>
            <person name="Inoue S."/>
            <person name="Morikawa S."/>
            <person name="Okutani A."/>
        </authorList>
    </citation>
    <scope>NUCLEOTIDE SEQUENCE</scope>
    <source>
        <strain evidence="2">LaLC</strain>
        <strain evidence="1">TuanDB</strain>
    </source>
</reference>
<dbReference type="AlphaFoldDB" id="A0A640MEM2"/>
<evidence type="ECO:0000313" key="2">
    <source>
        <dbReference type="EMBL" id="GEU12474.1"/>
    </source>
</evidence>
<gene>
    <name evidence="2" type="ORF">LaLC_21650</name>
    <name evidence="1" type="ORF">TuanDB_43440</name>
</gene>
<dbReference type="EMBL" id="BLEW01000003">
    <property type="protein sequence ID" value="GEU12474.1"/>
    <property type="molecule type" value="Genomic_DNA"/>
</dbReference>
<evidence type="ECO:0000313" key="1">
    <source>
        <dbReference type="EMBL" id="GEU03342.1"/>
    </source>
</evidence>
<protein>
    <submittedName>
        <fullName evidence="2">Uncharacterized protein</fullName>
    </submittedName>
</protein>
<accession>A0A640MEM2</accession>
<name>A0A640MEM2_BACAN</name>
<comment type="caution">
    <text evidence="2">The sequence shown here is derived from an EMBL/GenBank/DDBJ whole genome shotgun (WGS) entry which is preliminary data.</text>
</comment>
<proteinExistence type="predicted"/>
<dbReference type="EMBL" id="BLET01000677">
    <property type="protein sequence ID" value="GEU03342.1"/>
    <property type="molecule type" value="Genomic_DNA"/>
</dbReference>
<sequence length="45" mass="5380">MLRQNNLCKNNNYEYDYEFNYDFFVIVGDDSCVINTKQQATSFTI</sequence>
<organism evidence="2">
    <name type="scientific">Bacillus anthracis</name>
    <name type="common">anthrax bacterium</name>
    <dbReference type="NCBI Taxonomy" id="1392"/>
    <lineage>
        <taxon>Bacteria</taxon>
        <taxon>Bacillati</taxon>
        <taxon>Bacillota</taxon>
        <taxon>Bacilli</taxon>
        <taxon>Bacillales</taxon>
        <taxon>Bacillaceae</taxon>
        <taxon>Bacillus</taxon>
        <taxon>Bacillus cereus group</taxon>
    </lineage>
</organism>
<reference evidence="2" key="2">
    <citation type="submission" date="2019-12" db="EMBL/GenBank/DDBJ databases">
        <authorList>
            <person name="Hoang T.H.H."/>
            <person name="Okutani A."/>
        </authorList>
    </citation>
    <scope>NUCLEOTIDE SEQUENCE</scope>
    <source>
        <strain evidence="2">LaLC</strain>
    </source>
</reference>